<gene>
    <name evidence="2" type="ORF">QBC35DRAFT_518003</name>
</gene>
<evidence type="ECO:0000313" key="3">
    <source>
        <dbReference type="Proteomes" id="UP001302126"/>
    </source>
</evidence>
<protein>
    <submittedName>
        <fullName evidence="2">Uncharacterized protein</fullName>
    </submittedName>
</protein>
<organism evidence="2 3">
    <name type="scientific">Podospora australis</name>
    <dbReference type="NCBI Taxonomy" id="1536484"/>
    <lineage>
        <taxon>Eukaryota</taxon>
        <taxon>Fungi</taxon>
        <taxon>Dikarya</taxon>
        <taxon>Ascomycota</taxon>
        <taxon>Pezizomycotina</taxon>
        <taxon>Sordariomycetes</taxon>
        <taxon>Sordariomycetidae</taxon>
        <taxon>Sordariales</taxon>
        <taxon>Podosporaceae</taxon>
        <taxon>Podospora</taxon>
    </lineage>
</organism>
<evidence type="ECO:0000256" key="1">
    <source>
        <dbReference type="SAM" id="MobiDB-lite"/>
    </source>
</evidence>
<reference evidence="2" key="2">
    <citation type="submission" date="2023-05" db="EMBL/GenBank/DDBJ databases">
        <authorList>
            <consortium name="Lawrence Berkeley National Laboratory"/>
            <person name="Steindorff A."/>
            <person name="Hensen N."/>
            <person name="Bonometti L."/>
            <person name="Westerberg I."/>
            <person name="Brannstrom I.O."/>
            <person name="Guillou S."/>
            <person name="Cros-Aarteil S."/>
            <person name="Calhoun S."/>
            <person name="Haridas S."/>
            <person name="Kuo A."/>
            <person name="Mondo S."/>
            <person name="Pangilinan J."/>
            <person name="Riley R."/>
            <person name="Labutti K."/>
            <person name="Andreopoulos B."/>
            <person name="Lipzen A."/>
            <person name="Chen C."/>
            <person name="Yanf M."/>
            <person name="Daum C."/>
            <person name="Ng V."/>
            <person name="Clum A."/>
            <person name="Ohm R."/>
            <person name="Martin F."/>
            <person name="Silar P."/>
            <person name="Natvig D."/>
            <person name="Lalanne C."/>
            <person name="Gautier V."/>
            <person name="Ament-Velasquez S.L."/>
            <person name="Kruys A."/>
            <person name="Hutchinson M.I."/>
            <person name="Powell A.J."/>
            <person name="Barry K."/>
            <person name="Miller A.N."/>
            <person name="Grigoriev I.V."/>
            <person name="Debuchy R."/>
            <person name="Gladieux P."/>
            <person name="Thoren M.H."/>
            <person name="Johannesson H."/>
        </authorList>
    </citation>
    <scope>NUCLEOTIDE SEQUENCE</scope>
    <source>
        <strain evidence="2">PSN309</strain>
    </source>
</reference>
<accession>A0AAN6WKU2</accession>
<feature type="compositionally biased region" description="Low complexity" evidence="1">
    <location>
        <begin position="119"/>
        <end position="133"/>
    </location>
</feature>
<evidence type="ECO:0000313" key="2">
    <source>
        <dbReference type="EMBL" id="KAK4183780.1"/>
    </source>
</evidence>
<name>A0AAN6WKU2_9PEZI</name>
<reference evidence="2" key="1">
    <citation type="journal article" date="2023" name="Mol. Phylogenet. Evol.">
        <title>Genome-scale phylogeny and comparative genomics of the fungal order Sordariales.</title>
        <authorList>
            <person name="Hensen N."/>
            <person name="Bonometti L."/>
            <person name="Westerberg I."/>
            <person name="Brannstrom I.O."/>
            <person name="Guillou S."/>
            <person name="Cros-Aarteil S."/>
            <person name="Calhoun S."/>
            <person name="Haridas S."/>
            <person name="Kuo A."/>
            <person name="Mondo S."/>
            <person name="Pangilinan J."/>
            <person name="Riley R."/>
            <person name="LaButti K."/>
            <person name="Andreopoulos B."/>
            <person name="Lipzen A."/>
            <person name="Chen C."/>
            <person name="Yan M."/>
            <person name="Daum C."/>
            <person name="Ng V."/>
            <person name="Clum A."/>
            <person name="Steindorff A."/>
            <person name="Ohm R.A."/>
            <person name="Martin F."/>
            <person name="Silar P."/>
            <person name="Natvig D.O."/>
            <person name="Lalanne C."/>
            <person name="Gautier V."/>
            <person name="Ament-Velasquez S.L."/>
            <person name="Kruys A."/>
            <person name="Hutchinson M.I."/>
            <person name="Powell A.J."/>
            <person name="Barry K."/>
            <person name="Miller A.N."/>
            <person name="Grigoriev I.V."/>
            <person name="Debuchy R."/>
            <person name="Gladieux P."/>
            <person name="Hiltunen Thoren M."/>
            <person name="Johannesson H."/>
        </authorList>
    </citation>
    <scope>NUCLEOTIDE SEQUENCE</scope>
    <source>
        <strain evidence="2">PSN309</strain>
    </source>
</reference>
<proteinExistence type="predicted"/>
<dbReference type="Proteomes" id="UP001302126">
    <property type="component" value="Unassembled WGS sequence"/>
</dbReference>
<comment type="caution">
    <text evidence="2">The sequence shown here is derived from an EMBL/GenBank/DDBJ whole genome shotgun (WGS) entry which is preliminary data.</text>
</comment>
<dbReference type="EMBL" id="MU864524">
    <property type="protein sequence ID" value="KAK4183780.1"/>
    <property type="molecule type" value="Genomic_DNA"/>
</dbReference>
<sequence>MPEVPNSIAQRLRSRWTNKTETSFRSGDFVDYLELPAVDYEREINFKGCRSITFMNGNSKRGEDVIMILGENESTGKMMLPPNVQVLVTSGYAKCTNNFSTDGSTVVGSGARAPAPSRTGSGYPESSYSGYTTASRGNITPPSDAAAFGRAASNYTSGSFYADGPAVPRGGAYNDGFEVTEQAENFDERIRDSRTEVCSIAPSESISSVGSRGVRSNQW</sequence>
<dbReference type="AlphaFoldDB" id="A0AAN6WKU2"/>
<feature type="region of interest" description="Disordered" evidence="1">
    <location>
        <begin position="105"/>
        <end position="136"/>
    </location>
</feature>
<keyword evidence="3" id="KW-1185">Reference proteome</keyword>